<accession>A0A0E9TKT6</accession>
<name>A0A0E9TKT6_ANGAN</name>
<protein>
    <submittedName>
        <fullName evidence="1">Uncharacterized protein</fullName>
    </submittedName>
</protein>
<sequence>MAIAWGIKAIIMFHCKFFIKVNDLKFNTWVWTATLNREAICMQV</sequence>
<proteinExistence type="predicted"/>
<organism evidence="1">
    <name type="scientific">Anguilla anguilla</name>
    <name type="common">European freshwater eel</name>
    <name type="synonym">Muraena anguilla</name>
    <dbReference type="NCBI Taxonomy" id="7936"/>
    <lineage>
        <taxon>Eukaryota</taxon>
        <taxon>Metazoa</taxon>
        <taxon>Chordata</taxon>
        <taxon>Craniata</taxon>
        <taxon>Vertebrata</taxon>
        <taxon>Euteleostomi</taxon>
        <taxon>Actinopterygii</taxon>
        <taxon>Neopterygii</taxon>
        <taxon>Teleostei</taxon>
        <taxon>Anguilliformes</taxon>
        <taxon>Anguillidae</taxon>
        <taxon>Anguilla</taxon>
    </lineage>
</organism>
<dbReference type="EMBL" id="GBXM01055244">
    <property type="protein sequence ID" value="JAH53333.1"/>
    <property type="molecule type" value="Transcribed_RNA"/>
</dbReference>
<dbReference type="AlphaFoldDB" id="A0A0E9TKT6"/>
<reference evidence="1" key="1">
    <citation type="submission" date="2014-11" db="EMBL/GenBank/DDBJ databases">
        <authorList>
            <person name="Amaro Gonzalez C."/>
        </authorList>
    </citation>
    <scope>NUCLEOTIDE SEQUENCE</scope>
</reference>
<reference evidence="1" key="2">
    <citation type="journal article" date="2015" name="Fish Shellfish Immunol.">
        <title>Early steps in the European eel (Anguilla anguilla)-Vibrio vulnificus interaction in the gills: Role of the RtxA13 toxin.</title>
        <authorList>
            <person name="Callol A."/>
            <person name="Pajuelo D."/>
            <person name="Ebbesson L."/>
            <person name="Teles M."/>
            <person name="MacKenzie S."/>
            <person name="Amaro C."/>
        </authorList>
    </citation>
    <scope>NUCLEOTIDE SEQUENCE</scope>
</reference>
<evidence type="ECO:0000313" key="1">
    <source>
        <dbReference type="EMBL" id="JAH53333.1"/>
    </source>
</evidence>